<name>M2RB37_CERS8</name>
<dbReference type="OrthoDB" id="415532at2759"/>
<accession>M2RB37</accession>
<dbReference type="Pfam" id="PF21666">
    <property type="entry name" value="DUF4246_N"/>
    <property type="match status" value="1"/>
</dbReference>
<dbReference type="EMBL" id="KB445799">
    <property type="protein sequence ID" value="EMD35986.1"/>
    <property type="molecule type" value="Genomic_DNA"/>
</dbReference>
<dbReference type="STRING" id="914234.M2RB37"/>
<dbReference type="Proteomes" id="UP000016930">
    <property type="component" value="Unassembled WGS sequence"/>
</dbReference>
<keyword evidence="4" id="KW-1185">Reference proteome</keyword>
<dbReference type="InterPro" id="IPR025340">
    <property type="entry name" value="DUF4246"/>
</dbReference>
<dbReference type="Pfam" id="PF14033">
    <property type="entry name" value="DUF4246"/>
    <property type="match status" value="1"/>
</dbReference>
<evidence type="ECO:0000313" key="4">
    <source>
        <dbReference type="Proteomes" id="UP000016930"/>
    </source>
</evidence>
<dbReference type="PANTHER" id="PTHR33119">
    <property type="entry name" value="IFI3P"/>
    <property type="match status" value="1"/>
</dbReference>
<protein>
    <submittedName>
        <fullName evidence="3">Uncharacterized protein</fullName>
    </submittedName>
</protein>
<dbReference type="InterPro" id="IPR049207">
    <property type="entry name" value="DUF4246_N"/>
</dbReference>
<dbReference type="PANTHER" id="PTHR33119:SF1">
    <property type="entry name" value="FE2OG DIOXYGENASE DOMAIN-CONTAINING PROTEIN"/>
    <property type="match status" value="1"/>
</dbReference>
<sequence length="563" mass="64713">MRKFVTEITEKPRWHEKVFDEAIVGKWRQEFKEQDDALVKTLWESKRDEYDVGEYDVDEHERDDEQVSRGVKLWPRDRVTDIQLDWVFAFLRWAAGEHDIETGIEATGIDKIHHSKELIPAELKAQLINAVSVLENVPPGEMDWHPGSNEQVLDLVHPSLFCFYIGKSLTKDPKTGREYTLTTEEYLEQRIDLPDISNPTFTSHQHQWLPTDFRVSQDGSVSPLGYINNMHPTRHAALYKAVVPVIQRFIPLWERVLNDVLSPDPPLAIPVDVFSWYDGIEELEPDYATYRDANKVQEYNKAYDEWHNKYHWPKIPEPTPFTPPSLEGRKTISLKGRTLQVIVKLANIVLTPDKPAYPGGSWHVEGMCNERIAATGIYYYASENISESRLAFRAAVGDGTGDSDEIRYDQSDFRGFRVAFGIEGSGGPLNQLLGSVVTKEDLCLAFPNIYQHRVAPFQLADPTKPGVRKILCFFLVDPTQRILSTTDVPPQQRDWCDEEIAGNTRMQTIPVELYDIIRSDAVEGTITLDEAREERAELMSERANFVMTHNEEIFEMEFNMCEH</sequence>
<evidence type="ECO:0000313" key="3">
    <source>
        <dbReference type="EMBL" id="EMD35986.1"/>
    </source>
</evidence>
<proteinExistence type="predicted"/>
<feature type="domain" description="DUF4246" evidence="2">
    <location>
        <begin position="1"/>
        <end position="30"/>
    </location>
</feature>
<feature type="domain" description="DUF4246" evidence="1">
    <location>
        <begin position="84"/>
        <end position="499"/>
    </location>
</feature>
<gene>
    <name evidence="3" type="ORF">CERSUDRAFT_115932</name>
</gene>
<dbReference type="HOGENOM" id="CLU_012066_3_2_1"/>
<dbReference type="AlphaFoldDB" id="M2RB37"/>
<reference evidence="3 4" key="1">
    <citation type="journal article" date="2012" name="Proc. Natl. Acad. Sci. U.S.A.">
        <title>Comparative genomics of Ceriporiopsis subvermispora and Phanerochaete chrysosporium provide insight into selective ligninolysis.</title>
        <authorList>
            <person name="Fernandez-Fueyo E."/>
            <person name="Ruiz-Duenas F.J."/>
            <person name="Ferreira P."/>
            <person name="Floudas D."/>
            <person name="Hibbett D.S."/>
            <person name="Canessa P."/>
            <person name="Larrondo L.F."/>
            <person name="James T.Y."/>
            <person name="Seelenfreund D."/>
            <person name="Lobos S."/>
            <person name="Polanco R."/>
            <person name="Tello M."/>
            <person name="Honda Y."/>
            <person name="Watanabe T."/>
            <person name="Watanabe T."/>
            <person name="Ryu J.S."/>
            <person name="Kubicek C.P."/>
            <person name="Schmoll M."/>
            <person name="Gaskell J."/>
            <person name="Hammel K.E."/>
            <person name="St John F.J."/>
            <person name="Vanden Wymelenberg A."/>
            <person name="Sabat G."/>
            <person name="Splinter BonDurant S."/>
            <person name="Syed K."/>
            <person name="Yadav J.S."/>
            <person name="Doddapaneni H."/>
            <person name="Subramanian V."/>
            <person name="Lavin J.L."/>
            <person name="Oguiza J.A."/>
            <person name="Perez G."/>
            <person name="Pisabarro A.G."/>
            <person name="Ramirez L."/>
            <person name="Santoyo F."/>
            <person name="Master E."/>
            <person name="Coutinho P.M."/>
            <person name="Henrissat B."/>
            <person name="Lombard V."/>
            <person name="Magnuson J.K."/>
            <person name="Kuees U."/>
            <person name="Hori C."/>
            <person name="Igarashi K."/>
            <person name="Samejima M."/>
            <person name="Held B.W."/>
            <person name="Barry K.W."/>
            <person name="LaButti K.M."/>
            <person name="Lapidus A."/>
            <person name="Lindquist E.A."/>
            <person name="Lucas S.M."/>
            <person name="Riley R."/>
            <person name="Salamov A.A."/>
            <person name="Hoffmeister D."/>
            <person name="Schwenk D."/>
            <person name="Hadar Y."/>
            <person name="Yarden O."/>
            <person name="de Vries R.P."/>
            <person name="Wiebenga A."/>
            <person name="Stenlid J."/>
            <person name="Eastwood D."/>
            <person name="Grigoriev I.V."/>
            <person name="Berka R.M."/>
            <person name="Blanchette R.A."/>
            <person name="Kersten P."/>
            <person name="Martinez A.T."/>
            <person name="Vicuna R."/>
            <person name="Cullen D."/>
        </authorList>
    </citation>
    <scope>NUCLEOTIDE SEQUENCE [LARGE SCALE GENOMIC DNA]</scope>
    <source>
        <strain evidence="3 4">B</strain>
    </source>
</reference>
<evidence type="ECO:0000259" key="1">
    <source>
        <dbReference type="Pfam" id="PF14033"/>
    </source>
</evidence>
<organism evidence="3 4">
    <name type="scientific">Ceriporiopsis subvermispora (strain B)</name>
    <name type="common">White-rot fungus</name>
    <name type="synonym">Gelatoporia subvermispora</name>
    <dbReference type="NCBI Taxonomy" id="914234"/>
    <lineage>
        <taxon>Eukaryota</taxon>
        <taxon>Fungi</taxon>
        <taxon>Dikarya</taxon>
        <taxon>Basidiomycota</taxon>
        <taxon>Agaricomycotina</taxon>
        <taxon>Agaricomycetes</taxon>
        <taxon>Polyporales</taxon>
        <taxon>Gelatoporiaceae</taxon>
        <taxon>Gelatoporia</taxon>
    </lineage>
</organism>
<evidence type="ECO:0000259" key="2">
    <source>
        <dbReference type="Pfam" id="PF21666"/>
    </source>
</evidence>
<dbReference type="InterPro" id="IPR049192">
    <property type="entry name" value="DUF4246_C"/>
</dbReference>